<dbReference type="PANTHER" id="PTHR43065:SF46">
    <property type="entry name" value="C4-DICARBOXYLATE TRANSPORT SENSOR PROTEIN DCTB"/>
    <property type="match status" value="1"/>
</dbReference>
<keyword evidence="8" id="KW-0812">Transmembrane</keyword>
<feature type="transmembrane region" description="Helical" evidence="8">
    <location>
        <begin position="6"/>
        <end position="26"/>
    </location>
</feature>
<evidence type="ECO:0000256" key="3">
    <source>
        <dbReference type="ARBA" id="ARBA00022679"/>
    </source>
</evidence>
<dbReference type="EMBL" id="VFJB01000003">
    <property type="protein sequence ID" value="KAA0259066.1"/>
    <property type="molecule type" value="Genomic_DNA"/>
</dbReference>
<evidence type="ECO:0000256" key="6">
    <source>
        <dbReference type="ARBA" id="ARBA00022840"/>
    </source>
</evidence>
<dbReference type="SMART" id="SM00387">
    <property type="entry name" value="HATPase_c"/>
    <property type="match status" value="1"/>
</dbReference>
<dbReference type="OrthoDB" id="9759607at2"/>
<evidence type="ECO:0000313" key="11">
    <source>
        <dbReference type="Proteomes" id="UP000322876"/>
    </source>
</evidence>
<dbReference type="GO" id="GO:0005524">
    <property type="term" value="F:ATP binding"/>
    <property type="evidence" value="ECO:0007669"/>
    <property type="project" value="UniProtKB-KW"/>
</dbReference>
<feature type="domain" description="Histidine kinase" evidence="9">
    <location>
        <begin position="415"/>
        <end position="622"/>
    </location>
</feature>
<evidence type="ECO:0000256" key="2">
    <source>
        <dbReference type="ARBA" id="ARBA00012438"/>
    </source>
</evidence>
<dbReference type="GO" id="GO:0000155">
    <property type="term" value="F:phosphorelay sensor kinase activity"/>
    <property type="evidence" value="ECO:0007669"/>
    <property type="project" value="InterPro"/>
</dbReference>
<keyword evidence="8" id="KW-1133">Transmembrane helix</keyword>
<evidence type="ECO:0000256" key="4">
    <source>
        <dbReference type="ARBA" id="ARBA00022741"/>
    </source>
</evidence>
<dbReference type="Gene3D" id="1.10.287.130">
    <property type="match status" value="1"/>
</dbReference>
<reference evidence="10 11" key="1">
    <citation type="submission" date="2019-06" db="EMBL/GenBank/DDBJ databases">
        <title>Genomic insights into carbon and energy metabolism of Deferribacter autotrophicus revealed new metabolic traits in the phylum Deferribacteres.</title>
        <authorList>
            <person name="Slobodkin A.I."/>
            <person name="Slobodkina G.B."/>
            <person name="Allioux M."/>
            <person name="Alain K."/>
            <person name="Jebbar M."/>
            <person name="Shadrin V."/>
            <person name="Kublanov I.V."/>
            <person name="Toshchakov S.V."/>
            <person name="Bonch-Osmolovskaya E.A."/>
        </authorList>
    </citation>
    <scope>NUCLEOTIDE SEQUENCE [LARGE SCALE GENOMIC DNA]</scope>
    <source>
        <strain evidence="10 11">SL50</strain>
    </source>
</reference>
<evidence type="ECO:0000256" key="8">
    <source>
        <dbReference type="SAM" id="Phobius"/>
    </source>
</evidence>
<evidence type="ECO:0000313" key="10">
    <source>
        <dbReference type="EMBL" id="KAA0259066.1"/>
    </source>
</evidence>
<keyword evidence="8" id="KW-0472">Membrane</keyword>
<dbReference type="PRINTS" id="PR00344">
    <property type="entry name" value="BCTRLSENSOR"/>
</dbReference>
<dbReference type="RefSeq" id="WP_149265823.1">
    <property type="nucleotide sequence ID" value="NZ_VFJB01000003.1"/>
</dbReference>
<accession>A0A5A8F4T7</accession>
<keyword evidence="11" id="KW-1185">Reference proteome</keyword>
<keyword evidence="7" id="KW-0902">Two-component regulatory system</keyword>
<feature type="transmembrane region" description="Helical" evidence="8">
    <location>
        <begin position="249"/>
        <end position="272"/>
    </location>
</feature>
<comment type="catalytic activity">
    <reaction evidence="1">
        <text>ATP + protein L-histidine = ADP + protein N-phospho-L-histidine.</text>
        <dbReference type="EC" id="2.7.13.3"/>
    </reaction>
</comment>
<comment type="caution">
    <text evidence="10">The sequence shown here is derived from an EMBL/GenBank/DDBJ whole genome shotgun (WGS) entry which is preliminary data.</text>
</comment>
<dbReference type="Pfam" id="PF02518">
    <property type="entry name" value="HATPase_c"/>
    <property type="match status" value="1"/>
</dbReference>
<gene>
    <name evidence="10" type="ORF">FHQ18_03705</name>
</gene>
<dbReference type="Gene3D" id="3.30.565.10">
    <property type="entry name" value="Histidine kinase-like ATPase, C-terminal domain"/>
    <property type="match status" value="1"/>
</dbReference>
<keyword evidence="4" id="KW-0547">Nucleotide-binding</keyword>
<keyword evidence="5" id="KW-0418">Kinase</keyword>
<dbReference type="InterPro" id="IPR005467">
    <property type="entry name" value="His_kinase_dom"/>
</dbReference>
<dbReference type="PANTHER" id="PTHR43065">
    <property type="entry name" value="SENSOR HISTIDINE KINASE"/>
    <property type="match status" value="1"/>
</dbReference>
<keyword evidence="3" id="KW-0808">Transferase</keyword>
<organism evidence="10 11">
    <name type="scientific">Deferribacter autotrophicus</name>
    <dbReference type="NCBI Taxonomy" id="500465"/>
    <lineage>
        <taxon>Bacteria</taxon>
        <taxon>Pseudomonadati</taxon>
        <taxon>Deferribacterota</taxon>
        <taxon>Deferribacteres</taxon>
        <taxon>Deferribacterales</taxon>
        <taxon>Deferribacteraceae</taxon>
        <taxon>Deferribacter</taxon>
    </lineage>
</organism>
<dbReference type="Gene3D" id="3.30.450.20">
    <property type="entry name" value="PAS domain"/>
    <property type="match status" value="1"/>
</dbReference>
<dbReference type="AlphaFoldDB" id="A0A5A8F4T7"/>
<dbReference type="PROSITE" id="PS50109">
    <property type="entry name" value="HIS_KIN"/>
    <property type="match status" value="1"/>
</dbReference>
<protein>
    <recommendedName>
        <fullName evidence="2">histidine kinase</fullName>
        <ecNumber evidence="2">2.7.13.3</ecNumber>
    </recommendedName>
</protein>
<dbReference type="InterPro" id="IPR036097">
    <property type="entry name" value="HisK_dim/P_sf"/>
</dbReference>
<sequence>MLKKIAFSGFILIFIFIFSFFIILQLQKKEYNIIKESNTKQINMLITELNNKIESNINSEIEKLHILSKLITHDINNFPQYSEIIIDNNTESFIMLISHEGNIVFTHPLRKSFVGFSILSFPDIANFFIRLKKTNTEQISFLYVKYFDNKKLDIVNKTFISIGITAKISNNNNFYLIKFVPYNIFFDNVLKKFKNVLGESVVIYLKDKPAVTKKNNIFEYNIKGLKYFIVVKEIHDPTARSLKIHFRKINFLIILLASISFLMGTFIIFNLFASHKKLEKLVEERTGELSIEKERYRLFFNYLPLAAIVYNLKNLQISEFNDNATNLGINMGDNLNKLINNEKSLQEHLAIVEKEGHNSSVIYTSDKRIFELHTIKLTNGNKALSIINDITEQKSIEEKLQQAQKHEIISTITSGISHDFKNTINNIQIYLSLIEKDKENSQHYINTLKSIIISAKEHIENLLTISHQRKPKTVELTSEELMKNFIQLVNNYIPKNIYITYINLIPQSRLRIAKGSIIQAFLNIIINSVEAIGEKEGTISIIIDKEQINKQSFIKITFNDNGPGIRNDILKNIFKPFYTTKENGCGLGLTLVNRVIKESGGFMNIESTFGEGTIVRIYLPEV</sequence>
<dbReference type="InterPro" id="IPR004358">
    <property type="entry name" value="Sig_transdc_His_kin-like_C"/>
</dbReference>
<dbReference type="InterPro" id="IPR003594">
    <property type="entry name" value="HATPase_dom"/>
</dbReference>
<dbReference type="SUPFAM" id="SSF55874">
    <property type="entry name" value="ATPase domain of HSP90 chaperone/DNA topoisomerase II/histidine kinase"/>
    <property type="match status" value="1"/>
</dbReference>
<dbReference type="Proteomes" id="UP000322876">
    <property type="component" value="Unassembled WGS sequence"/>
</dbReference>
<evidence type="ECO:0000256" key="1">
    <source>
        <dbReference type="ARBA" id="ARBA00000085"/>
    </source>
</evidence>
<keyword evidence="6" id="KW-0067">ATP-binding</keyword>
<dbReference type="EC" id="2.7.13.3" evidence="2"/>
<name>A0A5A8F4T7_9BACT</name>
<evidence type="ECO:0000256" key="5">
    <source>
        <dbReference type="ARBA" id="ARBA00022777"/>
    </source>
</evidence>
<evidence type="ECO:0000256" key="7">
    <source>
        <dbReference type="ARBA" id="ARBA00023012"/>
    </source>
</evidence>
<dbReference type="SUPFAM" id="SSF47384">
    <property type="entry name" value="Homodimeric domain of signal transducing histidine kinase"/>
    <property type="match status" value="1"/>
</dbReference>
<evidence type="ECO:0000259" key="9">
    <source>
        <dbReference type="PROSITE" id="PS50109"/>
    </source>
</evidence>
<dbReference type="InterPro" id="IPR036890">
    <property type="entry name" value="HATPase_C_sf"/>
</dbReference>
<proteinExistence type="predicted"/>